<sequence length="33" mass="3793">NSKLVIVEASGHEVNKDNPNELVRVLQDFWADR</sequence>
<comment type="caution">
    <text evidence="1">The sequence shown here is derived from an EMBL/GenBank/DDBJ whole genome shotgun (WGS) entry which is preliminary data.</text>
</comment>
<name>K1TJS5_9ZZZZ</name>
<gene>
    <name evidence="1" type="ORF">OBE_04105</name>
</gene>
<evidence type="ECO:0000313" key="1">
    <source>
        <dbReference type="EMBL" id="EKC70008.1"/>
    </source>
</evidence>
<evidence type="ECO:0008006" key="2">
    <source>
        <dbReference type="Google" id="ProtNLM"/>
    </source>
</evidence>
<proteinExistence type="predicted"/>
<organism evidence="1">
    <name type="scientific">human gut metagenome</name>
    <dbReference type="NCBI Taxonomy" id="408170"/>
    <lineage>
        <taxon>unclassified sequences</taxon>
        <taxon>metagenomes</taxon>
        <taxon>organismal metagenomes</taxon>
    </lineage>
</organism>
<reference evidence="1" key="1">
    <citation type="journal article" date="2013" name="Environ. Microbiol.">
        <title>Microbiota from the distal guts of lean and obese adolescents exhibit partial functional redundancy besides clear differences in community structure.</title>
        <authorList>
            <person name="Ferrer M."/>
            <person name="Ruiz A."/>
            <person name="Lanza F."/>
            <person name="Haange S.B."/>
            <person name="Oberbach A."/>
            <person name="Till H."/>
            <person name="Bargiela R."/>
            <person name="Campoy C."/>
            <person name="Segura M.T."/>
            <person name="Richter M."/>
            <person name="von Bergen M."/>
            <person name="Seifert J."/>
            <person name="Suarez A."/>
        </authorList>
    </citation>
    <scope>NUCLEOTIDE SEQUENCE</scope>
</reference>
<feature type="non-terminal residue" evidence="1">
    <location>
        <position position="1"/>
    </location>
</feature>
<protein>
    <recommendedName>
        <fullName evidence="2">Alpha/beta hydrolase</fullName>
    </recommendedName>
</protein>
<dbReference type="EMBL" id="AJWZ01002788">
    <property type="protein sequence ID" value="EKC70008.1"/>
    <property type="molecule type" value="Genomic_DNA"/>
</dbReference>
<dbReference type="AlphaFoldDB" id="K1TJS5"/>
<accession>K1TJS5</accession>